<dbReference type="InterPro" id="IPR015424">
    <property type="entry name" value="PyrdxlP-dep_Trfase"/>
</dbReference>
<feature type="non-terminal residue" evidence="2">
    <location>
        <position position="243"/>
    </location>
</feature>
<dbReference type="SUPFAM" id="SSF53383">
    <property type="entry name" value="PLP-dependent transferases"/>
    <property type="match status" value="1"/>
</dbReference>
<dbReference type="GO" id="GO:0008483">
    <property type="term" value="F:transaminase activity"/>
    <property type="evidence" value="ECO:0007669"/>
    <property type="project" value="TreeGrafter"/>
</dbReference>
<proteinExistence type="predicted"/>
<accession>X0TVB7</accession>
<evidence type="ECO:0000256" key="1">
    <source>
        <dbReference type="ARBA" id="ARBA00022898"/>
    </source>
</evidence>
<reference evidence="2" key="1">
    <citation type="journal article" date="2014" name="Front. Microbiol.">
        <title>High frequency of phylogenetically diverse reductive dehalogenase-homologous genes in deep subseafloor sedimentary metagenomes.</title>
        <authorList>
            <person name="Kawai M."/>
            <person name="Futagami T."/>
            <person name="Toyoda A."/>
            <person name="Takaki Y."/>
            <person name="Nishi S."/>
            <person name="Hori S."/>
            <person name="Arai W."/>
            <person name="Tsubouchi T."/>
            <person name="Morono Y."/>
            <person name="Uchiyama I."/>
            <person name="Ito T."/>
            <person name="Fujiyama A."/>
            <person name="Inagaki F."/>
            <person name="Takami H."/>
        </authorList>
    </citation>
    <scope>NUCLEOTIDE SEQUENCE</scope>
    <source>
        <strain evidence="2">Expedition CK06-06</strain>
    </source>
</reference>
<dbReference type="InterPro" id="IPR000653">
    <property type="entry name" value="DegT/StrS_aminotransferase"/>
</dbReference>
<dbReference type="EMBL" id="BARS01010222">
    <property type="protein sequence ID" value="GAF91141.1"/>
    <property type="molecule type" value="Genomic_DNA"/>
</dbReference>
<organism evidence="2">
    <name type="scientific">marine sediment metagenome</name>
    <dbReference type="NCBI Taxonomy" id="412755"/>
    <lineage>
        <taxon>unclassified sequences</taxon>
        <taxon>metagenomes</taxon>
        <taxon>ecological metagenomes</taxon>
    </lineage>
</organism>
<evidence type="ECO:0008006" key="3">
    <source>
        <dbReference type="Google" id="ProtNLM"/>
    </source>
</evidence>
<dbReference type="InterPro" id="IPR015421">
    <property type="entry name" value="PyrdxlP-dep_Trfase_major"/>
</dbReference>
<dbReference type="GO" id="GO:0030170">
    <property type="term" value="F:pyridoxal phosphate binding"/>
    <property type="evidence" value="ECO:0007669"/>
    <property type="project" value="UniProtKB-ARBA"/>
</dbReference>
<dbReference type="FunFam" id="3.40.640.10:FF:000089">
    <property type="entry name" value="Aminotransferase, DegT/DnrJ/EryC1/StrS family"/>
    <property type="match status" value="1"/>
</dbReference>
<dbReference type="AlphaFoldDB" id="X0TVB7"/>
<keyword evidence="1" id="KW-0663">Pyridoxal phosphate</keyword>
<dbReference type="PANTHER" id="PTHR30244">
    <property type="entry name" value="TRANSAMINASE"/>
    <property type="match status" value="1"/>
</dbReference>
<dbReference type="PANTHER" id="PTHR30244:SF36">
    <property type="entry name" value="3-OXO-GLUCOSE-6-PHOSPHATE:GLUTAMATE AMINOTRANSFERASE"/>
    <property type="match status" value="1"/>
</dbReference>
<gene>
    <name evidence="2" type="ORF">S01H1_19009</name>
</gene>
<protein>
    <recommendedName>
        <fullName evidence="3">Aminotransferase class I/classII domain-containing protein</fullName>
    </recommendedName>
</protein>
<dbReference type="Gene3D" id="3.40.640.10">
    <property type="entry name" value="Type I PLP-dependent aspartate aminotransferase-like (Major domain)"/>
    <property type="match status" value="1"/>
</dbReference>
<evidence type="ECO:0000313" key="2">
    <source>
        <dbReference type="EMBL" id="GAF91141.1"/>
    </source>
</evidence>
<dbReference type="CDD" id="cd00616">
    <property type="entry name" value="AHBA_syn"/>
    <property type="match status" value="1"/>
</dbReference>
<sequence length="243" mass="26017">MAVPLLDLSRQYAQLKPELDAAVINVLTHGKFILGPEVKKLEEEIATLCTVKHAIGVASGTDALLLALRAAGVGPGDEVITTDFSFFATAGVIHRLGAKPVFVDIEPDTYNIDPNLIEAAITAKTKVIIPVHLFGQVADMDPIMEIAREHGLKVIEDAAQTIGSEYKGRKAGSIGDFGCFSFFPSKNLGAGGDGGMIVTNDDANHDLCRILRVHGSKPKYYHKIVGYNSRLATIQAAILLVKL</sequence>
<dbReference type="Pfam" id="PF01041">
    <property type="entry name" value="DegT_DnrJ_EryC1"/>
    <property type="match status" value="1"/>
</dbReference>
<comment type="caution">
    <text evidence="2">The sequence shown here is derived from an EMBL/GenBank/DDBJ whole genome shotgun (WGS) entry which is preliminary data.</text>
</comment>
<dbReference type="GO" id="GO:0000271">
    <property type="term" value="P:polysaccharide biosynthetic process"/>
    <property type="evidence" value="ECO:0007669"/>
    <property type="project" value="TreeGrafter"/>
</dbReference>
<name>X0TVB7_9ZZZZ</name>